<evidence type="ECO:0000256" key="1">
    <source>
        <dbReference type="SAM" id="Phobius"/>
    </source>
</evidence>
<accession>A0A919JTZ5</accession>
<dbReference type="PROSITE" id="PS50112">
    <property type="entry name" value="PAS"/>
    <property type="match status" value="1"/>
</dbReference>
<evidence type="ECO:0000259" key="4">
    <source>
        <dbReference type="PROSITE" id="PS50887"/>
    </source>
</evidence>
<dbReference type="CDD" id="cd01948">
    <property type="entry name" value="EAL"/>
    <property type="match status" value="1"/>
</dbReference>
<keyword evidence="1" id="KW-0472">Membrane</keyword>
<feature type="domain" description="PAS" evidence="2">
    <location>
        <begin position="454"/>
        <end position="490"/>
    </location>
</feature>
<comment type="caution">
    <text evidence="5">The sequence shown here is derived from an EMBL/GenBank/DDBJ whole genome shotgun (WGS) entry which is preliminary data.</text>
</comment>
<dbReference type="Pfam" id="PF08448">
    <property type="entry name" value="PAS_4"/>
    <property type="match status" value="1"/>
</dbReference>
<dbReference type="PROSITE" id="PS50887">
    <property type="entry name" value="GGDEF"/>
    <property type="match status" value="1"/>
</dbReference>
<dbReference type="Gene3D" id="3.30.450.40">
    <property type="match status" value="1"/>
</dbReference>
<sequence length="1008" mass="107417">MPPRVAAWAFGAWMALLALVFCLTPDAQPALRLVTGASAVAAIVWGVQRNRAADRAPWWLLAGAVVLSATGTAVYGLLPGAGSLLIIAAYPALAGVLFIFIRRGSGGARDQAAVLDALALTSGLALLAWTFVLGPDAEAGSWAALALPIGDLLCFGALSRLLTSSGRKVRAGNLLGAGLMMMLIGDVGYELSLLVGDMQFLAALGRIALYTGAGLAALHPSMNLLSIPAEAEPARAEAGRVRLALLGTASMVAPGVLLSTIFREPSVDDLAVVAVLSALTFFLVLVRMAGIMANHRLALARERGLREASEALVSAADVEAVGDAVRVAVAQLLPADTPHGVVLARAIAQDGTPSAEAAAQAAVDRAAGTAARMVPTRDVDWAVSVRLTQFSTTLRCPMVLRDRPTGDPLVGVLHVAAPDHALPGLKRALEVLAGQAALALERIELSHEVIRRNSETYFRTLVQHTSDVILIVDEATDIRYASPSALRVFGGDPTGQALADVIHPADRERLVQVLAAVRGGENLQEGLDFRAAGPVEVLLEMHCSDLRAEQTVAGLVLTLRDVTERRRLERELTHQAFHDSMTGLANRVLFHDRLEHALARGARDGSVVGVLFIDLDDFKIVNDTLGHAAGDQLLITVAHRIAGALRADDTAARLGGDEFAALVENVQDPGAVEETAERILAALADPVLLDDGGTVTAVASIGITTTPEADSADELLRQADLALYVAKGAGKNQWRRYQAHLHGAMVERLELRSALDHAVNEGHFLLAYQPIVDLGSDEPVGFEALVRWFHPTKGVVSPAEFIEVAEESGLIVPIGRWVLEQALHTAAQWRRILPRTRQPYVSVNVSVRQFREDGFVEEILAALAYAEVPPHALMVELTETLLAGEHEPIWRDLAVLREHGVRVAIDDFGTGYSSLGYLRHRPIDVVKIDKMFIDDMVDSPQQLALVTGIVSLAQSLDLTVIAEGIESGTHRDLLARLGCPLGQGYFWSSPVDGTEALSQMTARQPLVA</sequence>
<dbReference type="SUPFAM" id="SSF55785">
    <property type="entry name" value="PYP-like sensor domain (PAS domain)"/>
    <property type="match status" value="1"/>
</dbReference>
<dbReference type="PROSITE" id="PS50883">
    <property type="entry name" value="EAL"/>
    <property type="match status" value="1"/>
</dbReference>
<dbReference type="InterPro" id="IPR035965">
    <property type="entry name" value="PAS-like_dom_sf"/>
</dbReference>
<dbReference type="InterPro" id="IPR052155">
    <property type="entry name" value="Biofilm_reg_signaling"/>
</dbReference>
<dbReference type="InterPro" id="IPR000160">
    <property type="entry name" value="GGDEF_dom"/>
</dbReference>
<dbReference type="PANTHER" id="PTHR44757">
    <property type="entry name" value="DIGUANYLATE CYCLASE DGCP"/>
    <property type="match status" value="1"/>
</dbReference>
<dbReference type="InterPro" id="IPR000014">
    <property type="entry name" value="PAS"/>
</dbReference>
<dbReference type="Pfam" id="PF00990">
    <property type="entry name" value="GGDEF"/>
    <property type="match status" value="1"/>
</dbReference>
<feature type="transmembrane region" description="Helical" evidence="1">
    <location>
        <begin position="174"/>
        <end position="194"/>
    </location>
</feature>
<dbReference type="SUPFAM" id="SSF141868">
    <property type="entry name" value="EAL domain-like"/>
    <property type="match status" value="1"/>
</dbReference>
<dbReference type="Gene3D" id="3.30.450.20">
    <property type="entry name" value="PAS domain"/>
    <property type="match status" value="1"/>
</dbReference>
<dbReference type="Gene3D" id="3.30.70.270">
    <property type="match status" value="1"/>
</dbReference>
<reference evidence="5" key="1">
    <citation type="submission" date="2021-01" db="EMBL/GenBank/DDBJ databases">
        <title>Whole genome shotgun sequence of Actinoplanes rishiriensis NBRC 108556.</title>
        <authorList>
            <person name="Komaki H."/>
            <person name="Tamura T."/>
        </authorList>
    </citation>
    <scope>NUCLEOTIDE SEQUENCE</scope>
    <source>
        <strain evidence="5">NBRC 108556</strain>
    </source>
</reference>
<dbReference type="FunFam" id="3.30.70.270:FF:000001">
    <property type="entry name" value="Diguanylate cyclase domain protein"/>
    <property type="match status" value="1"/>
</dbReference>
<evidence type="ECO:0000259" key="3">
    <source>
        <dbReference type="PROSITE" id="PS50883"/>
    </source>
</evidence>
<feature type="transmembrane region" description="Helical" evidence="1">
    <location>
        <begin position="59"/>
        <end position="78"/>
    </location>
</feature>
<dbReference type="InterPro" id="IPR029016">
    <property type="entry name" value="GAF-like_dom_sf"/>
</dbReference>
<dbReference type="NCBIfam" id="TIGR00254">
    <property type="entry name" value="GGDEF"/>
    <property type="match status" value="1"/>
</dbReference>
<dbReference type="NCBIfam" id="TIGR00229">
    <property type="entry name" value="sensory_box"/>
    <property type="match status" value="1"/>
</dbReference>
<dbReference type="Gene3D" id="3.20.20.450">
    <property type="entry name" value="EAL domain"/>
    <property type="match status" value="1"/>
</dbReference>
<organism evidence="5 6">
    <name type="scientific">Paractinoplanes rishiriensis</name>
    <dbReference type="NCBI Taxonomy" id="1050105"/>
    <lineage>
        <taxon>Bacteria</taxon>
        <taxon>Bacillati</taxon>
        <taxon>Actinomycetota</taxon>
        <taxon>Actinomycetes</taxon>
        <taxon>Micromonosporales</taxon>
        <taxon>Micromonosporaceae</taxon>
        <taxon>Paractinoplanes</taxon>
    </lineage>
</organism>
<feature type="transmembrane region" description="Helical" evidence="1">
    <location>
        <begin position="139"/>
        <end position="162"/>
    </location>
</feature>
<dbReference type="EMBL" id="BOMV01000007">
    <property type="protein sequence ID" value="GIE93362.1"/>
    <property type="molecule type" value="Genomic_DNA"/>
</dbReference>
<dbReference type="InterPro" id="IPR035919">
    <property type="entry name" value="EAL_sf"/>
</dbReference>
<dbReference type="SUPFAM" id="SSF55073">
    <property type="entry name" value="Nucleotide cyclase"/>
    <property type="match status" value="1"/>
</dbReference>
<dbReference type="PANTHER" id="PTHR44757:SF2">
    <property type="entry name" value="BIOFILM ARCHITECTURE MAINTENANCE PROTEIN MBAA"/>
    <property type="match status" value="1"/>
</dbReference>
<feature type="domain" description="EAL" evidence="3">
    <location>
        <begin position="748"/>
        <end position="1004"/>
    </location>
</feature>
<dbReference type="InterPro" id="IPR001633">
    <property type="entry name" value="EAL_dom"/>
</dbReference>
<feature type="transmembrane region" description="Helical" evidence="1">
    <location>
        <begin position="239"/>
        <end position="258"/>
    </location>
</feature>
<feature type="transmembrane region" description="Helical" evidence="1">
    <location>
        <begin position="84"/>
        <end position="101"/>
    </location>
</feature>
<dbReference type="Proteomes" id="UP000636960">
    <property type="component" value="Unassembled WGS sequence"/>
</dbReference>
<dbReference type="SMART" id="SM00267">
    <property type="entry name" value="GGDEF"/>
    <property type="match status" value="1"/>
</dbReference>
<keyword evidence="1" id="KW-0812">Transmembrane</keyword>
<dbReference type="RefSeq" id="WP_203779508.1">
    <property type="nucleotide sequence ID" value="NZ_BOMV01000007.1"/>
</dbReference>
<name>A0A919JTZ5_9ACTN</name>
<dbReference type="Pfam" id="PF00563">
    <property type="entry name" value="EAL"/>
    <property type="match status" value="1"/>
</dbReference>
<dbReference type="AlphaFoldDB" id="A0A919JTZ5"/>
<feature type="transmembrane region" description="Helical" evidence="1">
    <location>
        <begin position="30"/>
        <end position="47"/>
    </location>
</feature>
<gene>
    <name evidence="5" type="ORF">Ari01nite_08270</name>
</gene>
<evidence type="ECO:0000313" key="5">
    <source>
        <dbReference type="EMBL" id="GIE93362.1"/>
    </source>
</evidence>
<dbReference type="InterPro" id="IPR043128">
    <property type="entry name" value="Rev_trsase/Diguanyl_cyclase"/>
</dbReference>
<feature type="domain" description="GGDEF" evidence="4">
    <location>
        <begin position="606"/>
        <end position="739"/>
    </location>
</feature>
<feature type="transmembrane region" description="Helical" evidence="1">
    <location>
        <begin position="270"/>
        <end position="293"/>
    </location>
</feature>
<evidence type="ECO:0000259" key="2">
    <source>
        <dbReference type="PROSITE" id="PS50112"/>
    </source>
</evidence>
<evidence type="ECO:0000313" key="6">
    <source>
        <dbReference type="Proteomes" id="UP000636960"/>
    </source>
</evidence>
<protein>
    <submittedName>
        <fullName evidence="5">Uncharacterized protein</fullName>
    </submittedName>
</protein>
<dbReference type="CDD" id="cd01949">
    <property type="entry name" value="GGDEF"/>
    <property type="match status" value="1"/>
</dbReference>
<keyword evidence="1" id="KW-1133">Transmembrane helix</keyword>
<keyword evidence="6" id="KW-1185">Reference proteome</keyword>
<feature type="transmembrane region" description="Helical" evidence="1">
    <location>
        <begin position="113"/>
        <end position="133"/>
    </location>
</feature>
<proteinExistence type="predicted"/>
<dbReference type="SMART" id="SM00091">
    <property type="entry name" value="PAS"/>
    <property type="match status" value="1"/>
</dbReference>
<dbReference type="SMART" id="SM00052">
    <property type="entry name" value="EAL"/>
    <property type="match status" value="1"/>
</dbReference>
<dbReference type="CDD" id="cd00130">
    <property type="entry name" value="PAS"/>
    <property type="match status" value="1"/>
</dbReference>
<dbReference type="InterPro" id="IPR013656">
    <property type="entry name" value="PAS_4"/>
</dbReference>
<dbReference type="InterPro" id="IPR029787">
    <property type="entry name" value="Nucleotide_cyclase"/>
</dbReference>